<dbReference type="GO" id="GO:0004156">
    <property type="term" value="F:dihydropteroate synthase activity"/>
    <property type="evidence" value="ECO:0007669"/>
    <property type="project" value="UniProtKB-EC"/>
</dbReference>
<dbReference type="EC" id="2.5.1.15" evidence="5 12"/>
<comment type="pathway">
    <text evidence="3 12">Cofactor biosynthesis; tetrahydrofolate biosynthesis; 7,8-dihydrofolate from 2-amino-4-hydroxy-6-hydroxymethyl-7,8-dihydropteridine diphosphate and 4-aminobenzoate: step 1/2.</text>
</comment>
<keyword evidence="8 12" id="KW-0479">Metal-binding</keyword>
<evidence type="ECO:0000259" key="13">
    <source>
        <dbReference type="PROSITE" id="PS50972"/>
    </source>
</evidence>
<evidence type="ECO:0000256" key="12">
    <source>
        <dbReference type="RuleBase" id="RU361205"/>
    </source>
</evidence>
<dbReference type="InterPro" id="IPR000489">
    <property type="entry name" value="Pterin-binding_dom"/>
</dbReference>
<comment type="cofactor">
    <cofactor evidence="2 12">
        <name>Mg(2+)</name>
        <dbReference type="ChEBI" id="CHEBI:18420"/>
    </cofactor>
</comment>
<dbReference type="AlphaFoldDB" id="A0A8D5A2N1"/>
<evidence type="ECO:0000256" key="9">
    <source>
        <dbReference type="ARBA" id="ARBA00022842"/>
    </source>
</evidence>
<evidence type="ECO:0000256" key="1">
    <source>
        <dbReference type="ARBA" id="ARBA00000012"/>
    </source>
</evidence>
<proteinExistence type="inferred from homology"/>
<evidence type="ECO:0000256" key="10">
    <source>
        <dbReference type="ARBA" id="ARBA00022909"/>
    </source>
</evidence>
<sequence>MLIARQMRSYAWNDGKELHIGRDSLVMGVLNITDDSFSDGGKWNTLETAMKHAKDMVEDGAAIVDIGAESTRPGFTSLSAKDETDKLMKILPSILACSPVPVSVDSYHYETMDAALRAGAHIVNDIWGFQYDDGSMARVTAEYKVPAVLMHNQDGETYDEDILESMKKFFDRSIDIAVRAGVEQDKIILDPGIGFGKTAEQNMEVLTRLDELTREFPFPWLLGVSRKRFIGAILDLPAPERDEGTAAVNLWGIGKGCSIFRVHNVKISAREIKVWDALNHFNQEN</sequence>
<evidence type="ECO:0000313" key="14">
    <source>
        <dbReference type="EMBL" id="BBK25176.1"/>
    </source>
</evidence>
<dbReference type="Proteomes" id="UP000320585">
    <property type="component" value="Chromosome"/>
</dbReference>
<evidence type="ECO:0000256" key="7">
    <source>
        <dbReference type="ARBA" id="ARBA00022679"/>
    </source>
</evidence>
<organism evidence="14 15">
    <name type="scientific">Dialister hominis</name>
    <dbReference type="NCBI Taxonomy" id="2582419"/>
    <lineage>
        <taxon>Bacteria</taxon>
        <taxon>Bacillati</taxon>
        <taxon>Bacillota</taxon>
        <taxon>Negativicutes</taxon>
        <taxon>Veillonellales</taxon>
        <taxon>Veillonellaceae</taxon>
        <taxon>Dialister</taxon>
    </lineage>
</organism>
<dbReference type="PANTHER" id="PTHR20941:SF1">
    <property type="entry name" value="FOLIC ACID SYNTHESIS PROTEIN FOL1"/>
    <property type="match status" value="1"/>
</dbReference>
<dbReference type="GO" id="GO:0046654">
    <property type="term" value="P:tetrahydrofolate biosynthetic process"/>
    <property type="evidence" value="ECO:0007669"/>
    <property type="project" value="UniProtKB-UniPathway"/>
</dbReference>
<dbReference type="Gene3D" id="3.20.20.20">
    <property type="entry name" value="Dihydropteroate synthase-like"/>
    <property type="match status" value="1"/>
</dbReference>
<evidence type="ECO:0000256" key="8">
    <source>
        <dbReference type="ARBA" id="ARBA00022723"/>
    </source>
</evidence>
<accession>A0A8D5A2N1</accession>
<dbReference type="PROSITE" id="PS00793">
    <property type="entry name" value="DHPS_2"/>
    <property type="match status" value="1"/>
</dbReference>
<keyword evidence="7 12" id="KW-0808">Transferase</keyword>
<dbReference type="GO" id="GO:0046656">
    <property type="term" value="P:folic acid biosynthetic process"/>
    <property type="evidence" value="ECO:0007669"/>
    <property type="project" value="UniProtKB-KW"/>
</dbReference>
<protein>
    <recommendedName>
        <fullName evidence="6 12">Dihydropteroate synthase</fullName>
        <shortName evidence="12">DHPS</shortName>
        <ecNumber evidence="5 12">2.5.1.15</ecNumber>
    </recommendedName>
    <alternativeName>
        <fullName evidence="11 12">Dihydropteroate pyrophosphorylase</fullName>
    </alternativeName>
</protein>
<reference evidence="15" key="1">
    <citation type="submission" date="2019-05" db="EMBL/GenBank/DDBJ databases">
        <title>Complete genome sequencing of Dialister sp. strain 5BBH33.</title>
        <authorList>
            <person name="Sakamoto M."/>
            <person name="Murakami T."/>
            <person name="Mori H."/>
        </authorList>
    </citation>
    <scope>NUCLEOTIDE SEQUENCE [LARGE SCALE GENOMIC DNA]</scope>
    <source>
        <strain evidence="15">5BBH33</strain>
    </source>
</reference>
<dbReference type="GO" id="GO:0046872">
    <property type="term" value="F:metal ion binding"/>
    <property type="evidence" value="ECO:0007669"/>
    <property type="project" value="UniProtKB-KW"/>
</dbReference>
<evidence type="ECO:0000256" key="2">
    <source>
        <dbReference type="ARBA" id="ARBA00001946"/>
    </source>
</evidence>
<keyword evidence="9 12" id="KW-0460">Magnesium</keyword>
<dbReference type="InterPro" id="IPR011005">
    <property type="entry name" value="Dihydropteroate_synth-like_sf"/>
</dbReference>
<dbReference type="EMBL" id="AP019697">
    <property type="protein sequence ID" value="BBK25176.1"/>
    <property type="molecule type" value="Genomic_DNA"/>
</dbReference>
<comment type="function">
    <text evidence="12">Catalyzes the condensation of para-aminobenzoate (pABA) with 6-hydroxymethyl-7,8-dihydropterin diphosphate (DHPt-PP) to form 7,8-dihydropteroate (H2Pte), the immediate precursor of folate derivatives.</text>
</comment>
<dbReference type="KEGG" id="dho:Dia5BBH33_11110"/>
<evidence type="ECO:0000256" key="3">
    <source>
        <dbReference type="ARBA" id="ARBA00004763"/>
    </source>
</evidence>
<evidence type="ECO:0000313" key="15">
    <source>
        <dbReference type="Proteomes" id="UP000320585"/>
    </source>
</evidence>
<dbReference type="UniPathway" id="UPA00077">
    <property type="reaction ID" value="UER00156"/>
</dbReference>
<dbReference type="InterPro" id="IPR006390">
    <property type="entry name" value="DHP_synth_dom"/>
</dbReference>
<dbReference type="PROSITE" id="PS50972">
    <property type="entry name" value="PTERIN_BINDING"/>
    <property type="match status" value="1"/>
</dbReference>
<evidence type="ECO:0000256" key="6">
    <source>
        <dbReference type="ARBA" id="ARBA00016919"/>
    </source>
</evidence>
<evidence type="ECO:0000256" key="11">
    <source>
        <dbReference type="ARBA" id="ARBA00030193"/>
    </source>
</evidence>
<keyword evidence="15" id="KW-1185">Reference proteome</keyword>
<dbReference type="NCBIfam" id="TIGR01496">
    <property type="entry name" value="DHPS"/>
    <property type="match status" value="1"/>
</dbReference>
<dbReference type="CDD" id="cd00739">
    <property type="entry name" value="DHPS"/>
    <property type="match status" value="1"/>
</dbReference>
<dbReference type="GO" id="GO:0005829">
    <property type="term" value="C:cytosol"/>
    <property type="evidence" value="ECO:0007669"/>
    <property type="project" value="TreeGrafter"/>
</dbReference>
<dbReference type="InterPro" id="IPR045031">
    <property type="entry name" value="DHP_synth-like"/>
</dbReference>
<dbReference type="PROSITE" id="PS00792">
    <property type="entry name" value="DHPS_1"/>
    <property type="match status" value="1"/>
</dbReference>
<dbReference type="PANTHER" id="PTHR20941">
    <property type="entry name" value="FOLATE SYNTHESIS PROTEINS"/>
    <property type="match status" value="1"/>
</dbReference>
<name>A0A8D5A2N1_9FIRM</name>
<dbReference type="SUPFAM" id="SSF51717">
    <property type="entry name" value="Dihydropteroate synthetase-like"/>
    <property type="match status" value="1"/>
</dbReference>
<gene>
    <name evidence="14" type="ORF">Dia5BBH33_11110</name>
</gene>
<comment type="catalytic activity">
    <reaction evidence="1">
        <text>(7,8-dihydropterin-6-yl)methyl diphosphate + 4-aminobenzoate = 7,8-dihydropteroate + diphosphate</text>
        <dbReference type="Rhea" id="RHEA:19949"/>
        <dbReference type="ChEBI" id="CHEBI:17836"/>
        <dbReference type="ChEBI" id="CHEBI:17839"/>
        <dbReference type="ChEBI" id="CHEBI:33019"/>
        <dbReference type="ChEBI" id="CHEBI:72950"/>
        <dbReference type="EC" id="2.5.1.15"/>
    </reaction>
</comment>
<keyword evidence="10 12" id="KW-0289">Folate biosynthesis</keyword>
<evidence type="ECO:0000256" key="4">
    <source>
        <dbReference type="ARBA" id="ARBA00009503"/>
    </source>
</evidence>
<feature type="domain" description="Pterin-binding" evidence="13">
    <location>
        <begin position="24"/>
        <end position="273"/>
    </location>
</feature>
<evidence type="ECO:0000256" key="5">
    <source>
        <dbReference type="ARBA" id="ARBA00012458"/>
    </source>
</evidence>
<dbReference type="Pfam" id="PF00809">
    <property type="entry name" value="Pterin_bind"/>
    <property type="match status" value="1"/>
</dbReference>
<comment type="similarity">
    <text evidence="4 12">Belongs to the DHPS family.</text>
</comment>